<dbReference type="Pfam" id="PF00884">
    <property type="entry name" value="Sulfatase"/>
    <property type="match status" value="1"/>
</dbReference>
<dbReference type="Proteomes" id="UP000681425">
    <property type="component" value="Chromosome"/>
</dbReference>
<dbReference type="InterPro" id="IPR000917">
    <property type="entry name" value="Sulfatase_N"/>
</dbReference>
<feature type="domain" description="Sulfatase N-terminal" evidence="2">
    <location>
        <begin position="282"/>
        <end position="569"/>
    </location>
</feature>
<feature type="transmembrane region" description="Helical" evidence="1">
    <location>
        <begin position="47"/>
        <end position="65"/>
    </location>
</feature>
<gene>
    <name evidence="3" type="ORF">KFK14_22525</name>
</gene>
<keyword evidence="1" id="KW-0472">Membrane</keyword>
<feature type="transmembrane region" description="Helical" evidence="1">
    <location>
        <begin position="85"/>
        <end position="104"/>
    </location>
</feature>
<dbReference type="SUPFAM" id="SSF53649">
    <property type="entry name" value="Alkaline phosphatase-like"/>
    <property type="match status" value="1"/>
</dbReference>
<dbReference type="RefSeq" id="WP_212609214.1">
    <property type="nucleotide sequence ID" value="NZ_CP073910.1"/>
</dbReference>
<evidence type="ECO:0000313" key="4">
    <source>
        <dbReference type="Proteomes" id="UP000681425"/>
    </source>
</evidence>
<accession>A0A975K6I7</accession>
<proteinExistence type="predicted"/>
<feature type="transmembrane region" description="Helical" evidence="1">
    <location>
        <begin position="6"/>
        <end position="26"/>
    </location>
</feature>
<dbReference type="PANTHER" id="PTHR43751:SF3">
    <property type="entry name" value="SULFATASE N-TERMINAL DOMAIN-CONTAINING PROTEIN"/>
    <property type="match status" value="1"/>
</dbReference>
<dbReference type="AlphaFoldDB" id="A0A975K6I7"/>
<dbReference type="InterPro" id="IPR052701">
    <property type="entry name" value="GAG_Ulvan_Degrading_Sulfatases"/>
</dbReference>
<evidence type="ECO:0000313" key="3">
    <source>
        <dbReference type="EMBL" id="QUT05690.1"/>
    </source>
</evidence>
<dbReference type="CDD" id="cd16148">
    <property type="entry name" value="sulfatase_like"/>
    <property type="match status" value="1"/>
</dbReference>
<dbReference type="KEGG" id="spph:KFK14_22525"/>
<dbReference type="EMBL" id="CP073910">
    <property type="protein sequence ID" value="QUT05690.1"/>
    <property type="molecule type" value="Genomic_DNA"/>
</dbReference>
<name>A0A975K6I7_9SPHN</name>
<dbReference type="Gene3D" id="3.40.720.10">
    <property type="entry name" value="Alkaline Phosphatase, subunit A"/>
    <property type="match status" value="1"/>
</dbReference>
<evidence type="ECO:0000256" key="1">
    <source>
        <dbReference type="SAM" id="Phobius"/>
    </source>
</evidence>
<feature type="transmembrane region" description="Helical" evidence="1">
    <location>
        <begin position="116"/>
        <end position="137"/>
    </location>
</feature>
<evidence type="ECO:0000259" key="2">
    <source>
        <dbReference type="Pfam" id="PF00884"/>
    </source>
</evidence>
<sequence length="669" mass="73128">MPHEAEAGFVMGFRSMTVLATIGRPLRKALEDREFQINIVRLAMQSAAALAILLACRALIIYNEWTEWSSIDVNYVYLAKTTVHSAKQDALVLTALTLAAFLLVRSLGRWAIAIHLIWLFPVVLVAAINVRVTALFGEPATAGLLRFAGLADPRALGTIIGYADPKDLLLIAGGVIVLSAVSVVAGIVIRHSRFGEMATVACSVIALAALAAISVLPAGVSGVDGRRHANAFARLAQSWFTPDPLSASETMAVRSVDPFSAMPSREKPITTLAAAQRAQTVRNVIVVVMESVGGHYLDLLGRPETAPNLAALLRSGAYFPNAYAHAPSSSMSLFAILSGMYPPVAYETMPDMAPDLPLPTIMSELGSRGFRTGTFFSAGWDYAGYTEFLRYQGVEKIETALNRRMCNPGESHKDPSLVHAADFASTSDECTASSMMHWIGKSSDPFVALLWTNRTHYPYHAGSDAESSSTIRDMRARYEDGIRATDRLIANMVSRLRERGFLDDTLIVVLGDHGEGFGQHGATVHGHHIYDEFIRVPLILINPRLFAGAVRQDVVGQIDVAPTILDAMGLRAPAAWHGLSLFGPIIRERTFFAVPWSSVFMGYRSGTMKVDYEVTSRKVEIFDLRIDPDERRSVSALYSPNQVKHAVDRLWSWKNIVGDRYSVMQAAHK</sequence>
<protein>
    <submittedName>
        <fullName evidence="3">Sulfatase</fullName>
    </submittedName>
</protein>
<reference evidence="3" key="1">
    <citation type="submission" date="2021-04" db="EMBL/GenBank/DDBJ databases">
        <title>Isolation of p-tert-butylphenol degrading bacteria Sphingobium phenoxybenzoativorans Tas13 from active sludge.</title>
        <authorList>
            <person name="Li Y."/>
        </authorList>
    </citation>
    <scope>NUCLEOTIDE SEQUENCE</scope>
    <source>
        <strain evidence="3">Tas13</strain>
    </source>
</reference>
<dbReference type="PANTHER" id="PTHR43751">
    <property type="entry name" value="SULFATASE"/>
    <property type="match status" value="1"/>
</dbReference>
<dbReference type="InterPro" id="IPR017850">
    <property type="entry name" value="Alkaline_phosphatase_core_sf"/>
</dbReference>
<feature type="transmembrane region" description="Helical" evidence="1">
    <location>
        <begin position="200"/>
        <end position="220"/>
    </location>
</feature>
<organism evidence="3 4">
    <name type="scientific">Sphingobium phenoxybenzoativorans</name>
    <dbReference type="NCBI Taxonomy" id="1592790"/>
    <lineage>
        <taxon>Bacteria</taxon>
        <taxon>Pseudomonadati</taxon>
        <taxon>Pseudomonadota</taxon>
        <taxon>Alphaproteobacteria</taxon>
        <taxon>Sphingomonadales</taxon>
        <taxon>Sphingomonadaceae</taxon>
        <taxon>Sphingobium</taxon>
    </lineage>
</organism>
<keyword evidence="4" id="KW-1185">Reference proteome</keyword>
<keyword evidence="1" id="KW-0812">Transmembrane</keyword>
<feature type="transmembrane region" description="Helical" evidence="1">
    <location>
        <begin position="168"/>
        <end position="188"/>
    </location>
</feature>
<keyword evidence="1" id="KW-1133">Transmembrane helix</keyword>